<name>A0A267F747_9PLAT</name>
<evidence type="ECO:0000313" key="1">
    <source>
        <dbReference type="EMBL" id="PAA68909.1"/>
    </source>
</evidence>
<dbReference type="Gene3D" id="3.80.10.10">
    <property type="entry name" value="Ribonuclease Inhibitor"/>
    <property type="match status" value="2"/>
</dbReference>
<evidence type="ECO:0000313" key="3">
    <source>
        <dbReference type="Proteomes" id="UP000215902"/>
    </source>
</evidence>
<dbReference type="EMBL" id="NIVC01001046">
    <property type="protein sequence ID" value="PAA73002.1"/>
    <property type="molecule type" value="Genomic_DNA"/>
</dbReference>
<evidence type="ECO:0000313" key="2">
    <source>
        <dbReference type="EMBL" id="PAA73002.1"/>
    </source>
</evidence>
<reference evidence="1 3" key="1">
    <citation type="submission" date="2017-06" db="EMBL/GenBank/DDBJ databases">
        <title>A platform for efficient transgenesis in Macrostomum lignano, a flatworm model organism for stem cell research.</title>
        <authorList>
            <person name="Berezikov E."/>
        </authorList>
    </citation>
    <scope>NUCLEOTIDE SEQUENCE [LARGE SCALE GENOMIC DNA]</scope>
    <source>
        <strain evidence="1">DV1</strain>
        <tissue evidence="1">Whole organism</tissue>
    </source>
</reference>
<proteinExistence type="predicted"/>
<accession>A0A267F747</accession>
<dbReference type="Proteomes" id="UP000215902">
    <property type="component" value="Unassembled WGS sequence"/>
</dbReference>
<protein>
    <recommendedName>
        <fullName evidence="4">F-box domain-containing protein</fullName>
    </recommendedName>
</protein>
<organism evidence="1 3">
    <name type="scientific">Macrostomum lignano</name>
    <dbReference type="NCBI Taxonomy" id="282301"/>
    <lineage>
        <taxon>Eukaryota</taxon>
        <taxon>Metazoa</taxon>
        <taxon>Spiralia</taxon>
        <taxon>Lophotrochozoa</taxon>
        <taxon>Platyhelminthes</taxon>
        <taxon>Rhabditophora</taxon>
        <taxon>Macrostomorpha</taxon>
        <taxon>Macrostomida</taxon>
        <taxon>Macrostomidae</taxon>
        <taxon>Macrostomum</taxon>
    </lineage>
</organism>
<dbReference type="SUPFAM" id="SSF52047">
    <property type="entry name" value="RNI-like"/>
    <property type="match status" value="1"/>
</dbReference>
<dbReference type="InterPro" id="IPR032675">
    <property type="entry name" value="LRR_dom_sf"/>
</dbReference>
<comment type="caution">
    <text evidence="1">The sequence shown here is derived from an EMBL/GenBank/DDBJ whole genome shotgun (WGS) entry which is preliminary data.</text>
</comment>
<gene>
    <name evidence="2" type="ORF">BOX15_Mlig027985g1</name>
    <name evidence="1" type="ORF">BOX15_Mlig027985g2</name>
</gene>
<dbReference type="EMBL" id="NIVC01001363">
    <property type="protein sequence ID" value="PAA68909.1"/>
    <property type="molecule type" value="Genomic_DNA"/>
</dbReference>
<sequence length="547" mass="59192">QTVDPHHNQVDNHGCRGGCSSPICCRLPHRLLVRILASLTLPDRLLTAPFVCPRLAAASREPAVQGRLLDLACLAPLSRPAILKLLRMLRRRSPRRLRRLVLASDSAASIGLISADEFLTLAVRLCPGLGHLQLLDAVGSNLPRFLRTARCRRLVSLRLDRVYPERGTSQLFFAHVARRFPRLSRLSLNAATAGDAPAALASLAPLRFRLRRLRFGIGGDCRGGAGGSENCRLQALLSALPSPMLAHLRLISLDLSNLRLPAAPEDSLRPLQAAANLTCLRLDGNFFPQLAPASLAEALRSLRHRLRCLRLAEMSPSATPDACCSPAVIDALFRRRMPALRSLTVGLRRFVDRHAGAVARAAPRLRRLAFLNCGIGADTLRRLLLPIGSPFPSARRPRRLRLLAVVAGLFGSKLELDGVESGQDVTEKRSIGYCVRGLSIDREADCLRCVSLSAPASVHAGLESLLTLALPPEPYFVRLSSADSAASGMSMIDSWMTAGWLTPRLAAGGRAGGAEPLALIGHLVHDRWCVCETRGPAEAFSAAVLRD</sequence>
<feature type="non-terminal residue" evidence="1">
    <location>
        <position position="1"/>
    </location>
</feature>
<dbReference type="AlphaFoldDB" id="A0A267F747"/>
<evidence type="ECO:0008006" key="4">
    <source>
        <dbReference type="Google" id="ProtNLM"/>
    </source>
</evidence>
<keyword evidence="3" id="KW-1185">Reference proteome</keyword>